<reference evidence="2" key="1">
    <citation type="journal article" date="2019" name="Int. J. Syst. Evol. Microbiol.">
        <title>The Global Catalogue of Microorganisms (GCM) 10K type strain sequencing project: providing services to taxonomists for standard genome sequencing and annotation.</title>
        <authorList>
            <consortium name="The Broad Institute Genomics Platform"/>
            <consortium name="The Broad Institute Genome Sequencing Center for Infectious Disease"/>
            <person name="Wu L."/>
            <person name="Ma J."/>
        </authorList>
    </citation>
    <scope>NUCLEOTIDE SEQUENCE [LARGE SCALE GENOMIC DNA]</scope>
    <source>
        <strain evidence="2">JCM 17106</strain>
    </source>
</reference>
<dbReference type="Proteomes" id="UP001500459">
    <property type="component" value="Unassembled WGS sequence"/>
</dbReference>
<comment type="caution">
    <text evidence="1">The sequence shown here is derived from an EMBL/GenBank/DDBJ whole genome shotgun (WGS) entry which is preliminary data.</text>
</comment>
<dbReference type="RefSeq" id="WP_344931085.1">
    <property type="nucleotide sequence ID" value="NZ_BAABCW010000061.1"/>
</dbReference>
<sequence>MSDLIGKWGSIHSYYVNSKNQEEYIHPYDLTYFGQYSYIRSLHKCISIEGNYVILEFGNLNVRVLKEVFYVSEQKLPEFKPLEKVKYLSSKGNLEYGKVIGIHWHNKDRRYYYYLEVNGKKKSRMYYSEDLQKIEE</sequence>
<evidence type="ECO:0000313" key="2">
    <source>
        <dbReference type="Proteomes" id="UP001500459"/>
    </source>
</evidence>
<name>A0ABP6UZM0_9FLAO</name>
<gene>
    <name evidence="1" type="ORF">GCM10022393_43560</name>
</gene>
<proteinExistence type="predicted"/>
<accession>A0ABP6UZM0</accession>
<dbReference type="EMBL" id="BAABCW010000061">
    <property type="protein sequence ID" value="GAA3524343.1"/>
    <property type="molecule type" value="Genomic_DNA"/>
</dbReference>
<organism evidence="1 2">
    <name type="scientific">Aquimarina addita</name>
    <dbReference type="NCBI Taxonomy" id="870485"/>
    <lineage>
        <taxon>Bacteria</taxon>
        <taxon>Pseudomonadati</taxon>
        <taxon>Bacteroidota</taxon>
        <taxon>Flavobacteriia</taxon>
        <taxon>Flavobacteriales</taxon>
        <taxon>Flavobacteriaceae</taxon>
        <taxon>Aquimarina</taxon>
    </lineage>
</organism>
<evidence type="ECO:0000313" key="1">
    <source>
        <dbReference type="EMBL" id="GAA3524343.1"/>
    </source>
</evidence>
<keyword evidence="2" id="KW-1185">Reference proteome</keyword>
<protein>
    <submittedName>
        <fullName evidence="1">Uncharacterized protein</fullName>
    </submittedName>
</protein>